<dbReference type="InterPro" id="IPR035699">
    <property type="entry name" value="AAA_6"/>
</dbReference>
<dbReference type="FunFam" id="3.20.180.20:FF:000003">
    <property type="entry name" value="Dynein heavy chain 12, axonemal"/>
    <property type="match status" value="1"/>
</dbReference>
<dbReference type="GO" id="GO:0045505">
    <property type="term" value="F:dynein intermediate chain binding"/>
    <property type="evidence" value="ECO:0007669"/>
    <property type="project" value="InterPro"/>
</dbReference>
<dbReference type="FunFam" id="3.40.50.300:FF:002141">
    <property type="entry name" value="Dynein heavy chain"/>
    <property type="match status" value="1"/>
</dbReference>
<feature type="domain" description="AAA+ ATPase" evidence="22">
    <location>
        <begin position="1872"/>
        <end position="2020"/>
    </location>
</feature>
<keyword evidence="5" id="KW-0963">Cytoplasm</keyword>
<keyword evidence="14" id="KW-0969">Cilium</keyword>
<dbReference type="InterPro" id="IPR003593">
    <property type="entry name" value="AAA+_ATPase"/>
</dbReference>
<dbReference type="FunFam" id="1.10.287.2620:FF:000002">
    <property type="entry name" value="Dynein heavy chain 2, axonemal"/>
    <property type="match status" value="1"/>
</dbReference>
<evidence type="ECO:0000256" key="12">
    <source>
        <dbReference type="ARBA" id="ARBA00023017"/>
    </source>
</evidence>
<dbReference type="InterPro" id="IPR041589">
    <property type="entry name" value="DNAH3_AAA_lid_1"/>
</dbReference>
<organism evidence="23 24">
    <name type="scientific">Silurus asotus</name>
    <name type="common">Amur catfish</name>
    <name type="synonym">Parasilurus asotus</name>
    <dbReference type="NCBI Taxonomy" id="30991"/>
    <lineage>
        <taxon>Eukaryota</taxon>
        <taxon>Metazoa</taxon>
        <taxon>Chordata</taxon>
        <taxon>Craniata</taxon>
        <taxon>Vertebrata</taxon>
        <taxon>Euteleostomi</taxon>
        <taxon>Actinopterygii</taxon>
        <taxon>Neopterygii</taxon>
        <taxon>Teleostei</taxon>
        <taxon>Ostariophysi</taxon>
        <taxon>Siluriformes</taxon>
        <taxon>Siluridae</taxon>
        <taxon>Silurus</taxon>
    </lineage>
</organism>
<feature type="compositionally biased region" description="Acidic residues" evidence="21">
    <location>
        <begin position="760"/>
        <end position="769"/>
    </location>
</feature>
<comment type="caution">
    <text evidence="23">The sequence shown here is derived from an EMBL/GenBank/DDBJ whole genome shotgun (WGS) entry which is preliminary data.</text>
</comment>
<keyword evidence="16" id="KW-0206">Cytoskeleton</keyword>
<dbReference type="Gene3D" id="1.10.472.130">
    <property type="match status" value="1"/>
</dbReference>
<dbReference type="Pfam" id="PF12774">
    <property type="entry name" value="AAA_6"/>
    <property type="match status" value="1"/>
</dbReference>
<evidence type="ECO:0000256" key="19">
    <source>
        <dbReference type="ARBA" id="ARBA00069442"/>
    </source>
</evidence>
<evidence type="ECO:0000256" key="18">
    <source>
        <dbReference type="ARBA" id="ARBA00057074"/>
    </source>
</evidence>
<dbReference type="EMBL" id="MU551607">
    <property type="protein sequence ID" value="KAI5622973.1"/>
    <property type="molecule type" value="Genomic_DNA"/>
</dbReference>
<dbReference type="InterPro" id="IPR024743">
    <property type="entry name" value="Dynein_HC_stalk"/>
</dbReference>
<comment type="function">
    <text evidence="18">Force generating protein of respiratory cilia. Produces force towards the minus ends of microtubules. Dynein has ATPase activity; the force-producing power stroke is thought to occur on release of ADP. Involved in sperm motility; implicated in sperm flagellar assembly.</text>
</comment>
<dbReference type="GO" id="GO:0051959">
    <property type="term" value="F:dynein light intermediate chain binding"/>
    <property type="evidence" value="ECO:0007669"/>
    <property type="project" value="InterPro"/>
</dbReference>
<keyword evidence="11" id="KW-0282">Flagellum</keyword>
<dbReference type="GO" id="GO:0005858">
    <property type="term" value="C:axonemal dynein complex"/>
    <property type="evidence" value="ECO:0007669"/>
    <property type="project" value="UniProtKB-ARBA"/>
</dbReference>
<feature type="domain" description="AAA+ ATPase" evidence="22">
    <location>
        <begin position="1559"/>
        <end position="1698"/>
    </location>
</feature>
<dbReference type="PANTHER" id="PTHR22878:SF70">
    <property type="entry name" value="DYNEIN HEAVY CHAIN 2, AXONEMAL"/>
    <property type="match status" value="1"/>
</dbReference>
<dbReference type="Gene3D" id="6.10.140.1060">
    <property type="match status" value="1"/>
</dbReference>
<evidence type="ECO:0000256" key="21">
    <source>
        <dbReference type="SAM" id="MobiDB-lite"/>
    </source>
</evidence>
<dbReference type="InterPro" id="IPR013602">
    <property type="entry name" value="Dynein_heavy_linker"/>
</dbReference>
<dbReference type="InterPro" id="IPR041658">
    <property type="entry name" value="AAA_lid_11"/>
</dbReference>
<evidence type="ECO:0000256" key="11">
    <source>
        <dbReference type="ARBA" id="ARBA00022846"/>
    </source>
</evidence>
<evidence type="ECO:0000256" key="4">
    <source>
        <dbReference type="ARBA" id="ARBA00011655"/>
    </source>
</evidence>
<evidence type="ECO:0000256" key="3">
    <source>
        <dbReference type="ARBA" id="ARBA00008887"/>
    </source>
</evidence>
<dbReference type="InterPro" id="IPR043160">
    <property type="entry name" value="Dynein_C_barrel"/>
</dbReference>
<evidence type="ECO:0000256" key="13">
    <source>
        <dbReference type="ARBA" id="ARBA00023054"/>
    </source>
</evidence>
<keyword evidence="12" id="KW-0243">Dynein</keyword>
<dbReference type="FunFam" id="3.40.50.300:FF:000044">
    <property type="entry name" value="Dynein heavy chain 5, axonemal"/>
    <property type="match status" value="1"/>
</dbReference>
<dbReference type="InterPro" id="IPR042219">
    <property type="entry name" value="AAA_lid_11_sf"/>
</dbReference>
<dbReference type="FunFam" id="1.10.8.1220:FF:000001">
    <property type="entry name" value="Dynein axonemal heavy chain 5"/>
    <property type="match status" value="1"/>
</dbReference>
<dbReference type="SMART" id="SM00382">
    <property type="entry name" value="AAA"/>
    <property type="match status" value="3"/>
</dbReference>
<dbReference type="Gene3D" id="1.10.287.2620">
    <property type="match status" value="1"/>
</dbReference>
<dbReference type="InterPro" id="IPR035706">
    <property type="entry name" value="AAA_9"/>
</dbReference>
<dbReference type="InterPro" id="IPR004273">
    <property type="entry name" value="Dynein_heavy_D6_P-loop"/>
</dbReference>
<keyword evidence="7" id="KW-0677">Repeat</keyword>
<dbReference type="FunFam" id="1.20.58.1120:FF:000005">
    <property type="entry name" value="Dynein, axonemal, heavy chain 12"/>
    <property type="match status" value="1"/>
</dbReference>
<dbReference type="Pfam" id="PF12775">
    <property type="entry name" value="AAA_7"/>
    <property type="match status" value="1"/>
</dbReference>
<dbReference type="Gene3D" id="3.40.50.300">
    <property type="entry name" value="P-loop containing nucleotide triphosphate hydrolases"/>
    <property type="match status" value="5"/>
</dbReference>
<keyword evidence="17" id="KW-0966">Cell projection</keyword>
<dbReference type="Gene3D" id="1.20.920.20">
    <property type="match status" value="1"/>
</dbReference>
<dbReference type="FunFam" id="1.20.920.30:FF:000002">
    <property type="entry name" value="Dynein axonemal heavy chain 3"/>
    <property type="match status" value="1"/>
</dbReference>
<evidence type="ECO:0000256" key="2">
    <source>
        <dbReference type="ARBA" id="ARBA00004430"/>
    </source>
</evidence>
<dbReference type="FunFam" id="1.20.1270.280:FF:000001">
    <property type="entry name" value="dynein heavy chain 7, axonemal"/>
    <property type="match status" value="1"/>
</dbReference>
<feature type="compositionally biased region" description="Basic and acidic residues" evidence="21">
    <location>
        <begin position="749"/>
        <end position="759"/>
    </location>
</feature>
<dbReference type="Pfam" id="PF12780">
    <property type="entry name" value="AAA_8"/>
    <property type="match status" value="1"/>
</dbReference>
<dbReference type="Pfam" id="PF17857">
    <property type="entry name" value="AAA_lid_1"/>
    <property type="match status" value="1"/>
</dbReference>
<dbReference type="InterPro" id="IPR041466">
    <property type="entry name" value="Dynein_AAA5_ext"/>
</dbReference>
<keyword evidence="6" id="KW-0493">Microtubule</keyword>
<dbReference type="PANTHER" id="PTHR22878">
    <property type="entry name" value="DYNEIN HEAVY CHAIN 6, AXONEMAL-LIKE-RELATED"/>
    <property type="match status" value="1"/>
</dbReference>
<dbReference type="SUPFAM" id="SSF52540">
    <property type="entry name" value="P-loop containing nucleoside triphosphate hydrolases"/>
    <property type="match status" value="4"/>
</dbReference>
<dbReference type="FunFam" id="3.40.50.300:FF:001112">
    <property type="entry name" value="Dynein heavy chain 12, axonemal"/>
    <property type="match status" value="1"/>
</dbReference>
<keyword evidence="15" id="KW-0505">Motor protein</keyword>
<dbReference type="CDD" id="cd00009">
    <property type="entry name" value="AAA"/>
    <property type="match status" value="1"/>
</dbReference>
<gene>
    <name evidence="23" type="ORF">C0J50_17480</name>
</gene>
<dbReference type="Proteomes" id="UP001205998">
    <property type="component" value="Unassembled WGS sequence"/>
</dbReference>
<dbReference type="Gene3D" id="1.20.1270.280">
    <property type="match status" value="1"/>
</dbReference>
<keyword evidence="9" id="KW-0833">Ubl conjugation pathway</keyword>
<evidence type="ECO:0000256" key="7">
    <source>
        <dbReference type="ARBA" id="ARBA00022737"/>
    </source>
</evidence>
<dbReference type="Pfam" id="PF12777">
    <property type="entry name" value="MT"/>
    <property type="match status" value="1"/>
</dbReference>
<evidence type="ECO:0000256" key="17">
    <source>
        <dbReference type="ARBA" id="ARBA00023273"/>
    </source>
</evidence>
<evidence type="ECO:0000256" key="5">
    <source>
        <dbReference type="ARBA" id="ARBA00022490"/>
    </source>
</evidence>
<dbReference type="FunFam" id="1.20.920.20:FF:000006">
    <property type="entry name" value="Dynein, axonemal, heavy chain 6"/>
    <property type="match status" value="1"/>
</dbReference>
<evidence type="ECO:0000256" key="8">
    <source>
        <dbReference type="ARBA" id="ARBA00022741"/>
    </source>
</evidence>
<comment type="subcellular location">
    <subcellularLocation>
        <location evidence="1">Cell projection</location>
        <location evidence="1">Cilium</location>
        <location evidence="1">Flagellum</location>
    </subcellularLocation>
    <subcellularLocation>
        <location evidence="2">Cytoplasm</location>
        <location evidence="2">Cytoskeleton</location>
        <location evidence="2">Cilium axoneme</location>
    </subcellularLocation>
</comment>
<dbReference type="FunFam" id="3.40.50.300:FF:005585">
    <property type="entry name" value="Predicted protein"/>
    <property type="match status" value="1"/>
</dbReference>
<evidence type="ECO:0000256" key="1">
    <source>
        <dbReference type="ARBA" id="ARBA00004230"/>
    </source>
</evidence>
<evidence type="ECO:0000313" key="24">
    <source>
        <dbReference type="Proteomes" id="UP001205998"/>
    </source>
</evidence>
<dbReference type="Pfam" id="PF08393">
    <property type="entry name" value="DHC_N2"/>
    <property type="match status" value="1"/>
</dbReference>
<comment type="subunit">
    <text evidence="4">Consists of at least two heavy chains and a number of intermediate and light chains.</text>
</comment>
<dbReference type="InterPro" id="IPR027417">
    <property type="entry name" value="P-loop_NTPase"/>
</dbReference>
<sequence length="3930" mass="448337">MVDSTGSTGSRKICASHVIQSMGAFYIKCNIENCTCNLCIAEFVWDGSTTVMHKHVKIKHTGVRDEGKTSARIHFKEILTIVWNLRFQDVIAFDGNSFNFSVATSITHLQMNYLLLRQCVESRPIVPIQQQWIDNMMCLVPPQLRTGPGKVELVEELCNEVGEDFCSTMLKFTFDNILQKSQECTDVLLPTPAKKPWHGTFTRSRKVIEENLHILHPAMKIVLEICHITFSQMLLIDLSGCRSIGPVDCEQLKNKVSVECQRVEQKLMKTWFPRIIQLLTSKSTIQRIKEEKLDAFYNCVATLISNQLKALIKRSMEAFVSLFGPLNKQELPLFTMALIFDDEKMAFSPSFQELEEAVLDILNSIIHTLQKVPTVQSWIDEENRSVVDAKVPENIITWAETTVRNAVHENLQAPMKHFQNYSENYDWLINGSAQDQVEKFMEEQHSFEQYTEQVESFRALSKELSNLDYVAHFDMICLKCDELNQGLSNKAHTFSTILVERLISANREHCLQICEEFEIIKEKSLKTPTTSEEMTEMIEYIEQVKTIGLEELGIKIKEAHSRLNYLLDVHIFDVEDLKLHSTVLMWPQNILPIFDQSAEILEKAKQKGQQELLGRREKLLLELDKLAKRIEEFVHCFDLDMMHQYVKDVKKVVKRVQDADEAIVFINKEETLYNWDLTVYPEIDVIKENLEPYNKLFGLVLRWQTTQEKWMNGPFLDLNGERIEAEVDEFSQEIYKSLKFFQQKQKKAEQEKAAAKKPGEEEEEEEEKQVEEKQESPNAAICNKVITQISQFKENIPTVSILCNPGMRARHWEQMSAIMNYDMAPSPETTLSKVLKKNFTAYLEQLETISTAASKEFSLEKAMQTMLESWDFVAFNYVAYRESGVSIVTAVDEIQTMLDDQIVKTQTMRSSPFIKPFEVEIRAWEDRLINIQDTIDEWLKVQAQWLYLEPIFSSQDIMQQMPEEGRQFQIVDKHWREVMKHCEKDSKVLAATSLPGLLEKLKESNDLLDRIMKGLNAYLEKKRLFFPRFFFLSNDEMLEILSETKDPLRVQPHLKKCFEGIAKLDFLPNLDIQAMYSSEGERVGLIELISTSEARGAVERWLVQVEDLMLRSVRDVISRAKLAYPESTRSKWVCEWPGQVVLCTSQIYWTLEVHDAIKSGLNGLQNYYDQLQSQLNDIVELVRGKLPKQTRTTLGALVTIDVHARDVVMEMIQQGVSSETDFQWLAQLRYYWTNDNVRVCIVNCDVKYAYEYLGNSPRLVITPLTDRCYRTLIGAFYLNLGGAPEGPAGTGKTETTKDLAKALAVQCVVFNCSDGLDYLAMGKFFKGLASSGAWACFDEFNRIELEVLSVVAQQILCIQRAIETSMEVFDFEGTELRLNPNCFVAITMNPGYAGRSELPDNLKVLFRTVAMMVPNYALIAEISLYSYGFLNAKPLSVKIVMTYRLCSEQLSSQFHYDYGMRAVKAVLVAAGNLKLKFPDENEDILLLRSIKDVNEPKFLSHDIHLFNGITSDLFPGISLPVADYQLLLACANECCENHNVQPVQIFLDKLIQSYEMMIVRHGFMLVGEPFAGKTKVLHVLADTLTLMNAKGYNEEERVQYLTVNPKSITMGQLFGQFDPVSHEWTDGIVANTFREFASSETPDRKWVVFDGPIDTLWIESMNTVLDDNKKLCLMSGEIIQMSNQMSLIFEAMDLSQASPATVSRCGMIYMEPSQLGWLPLVSSWVKTLPQPLQSPENSTLLLELFNWLIPPSHNILRKSCKGAFGFSLVWSVGGSCDGDSREKFDMFLREIIKGKSEHPIPAAVSKWECPFDDKGLVYDYYYEFKGKGRWIHWNEIIKDVTLGNKNTNVQDIIVPTIDTVRYTYLMDRCINYGTPLLFVGPTGTGKSVYVKEKLMNNLDKDLYLPFFINFSARTSANQSQNIIMSRLDKRRKGVFGPPMGKKCIIFVDDMNMPAMEVFGAQPPIELLRQYFDHGNWYDLKDTTKITLVDLQLIAAMGPPGGGRNAVTSRFLRHFNICSINAFSNETMTRIFSNVVAFCYRNNNFPTECYSLGNQIVSATLEVYQKAMQTLLPTPAKSHYTFNLRDFSRVVQGCLLLKKESLESKHTLIRLFVHEVFRVFYDRLVDNQDQAWLYGLMNTIVKDHFKENFDTVFEHLKSNNKALCEEDMRSLLFGDYMTPDVDPEDRLYAEVPNMESFSEVVESCLAEYNQTHKNRMNLVIFRYVLEHLSRISRVLKQPGGNALLVGVGGSGRQSITRLATFMSGMTLFQPEISKNYGMNEWRDDLKALMKKAGVHGQRTVFLLTDAQIKEESFLEDVDSLLNTGEVPNIFAMDEKQEIMEAVRPLAQAGNKKLEFSPLALFAFFVNRCKQNLHIVVAFSPIGDSFRNRLRQFPSLINCCTINWFQPWPEEALERVANKFLETLEMSDHERLEVMLICKTFHTSASELSKRFLSELGRHNYVTPTSYLELIAAFRQLLTQKQDTVMKAKKRYTDGLDKLAFAESQVGEMKKELVELQPKLEQAKIENIKIMKVIEVESVQVEAKSKVVRVDEEAATLKANEAQALKNECESDLAEAIPALEAALSALDTLKPSDITIVKSMKNPPSGVKLVMAAVCVMKDIKPERIPDPTGTGKKVEDYWGPSKKLLGDMNFLRDLREYDKDNIPVPVMQKIRSEYMTNPDFDPTKVVKASSAAEGLCKWITAMEVYDRVAKVVAPKKANLAVAEGSLAATMSLLNQKRAELKEVEDRLASLQKTFEEKTEEKAQLEFQVDLCARKLERAEKLIGGLGGEKTRWSKAADDLQNTYDNLIGDVLISAGVIAYLGAFTAGFRQECSKDWTELCKAKKIPSSDDFSLSKTLGDPIMIRAWNIAGLPTDSFSIDNGVIVSNSRRWPLMIDPQGQANKWVKNSEKENNLNVIKLTDSDYMRTMENCIQFGTPLLLENVGEELDPSLEPLLLKQIFKQGGVDCIRLGESVIEYSSDFRFYITTKLRNPHYLPELATKVSLLNFMITPEGLEDQLLGIVVAKERPELEEERNALILQSAANKKQLKEIEDNILETLQSSEGNILEDESAIKILDSAKIMSNEISQKQQIAEKTEIKIAESREGYRPIANHSSILFFSIADLANIDPMYQYSLSWFVNLYINSIQDSNKSEDLDERLHFLSDHFTYNLYCNVCRSLFEKDKLLFSFILCCNLLLAKKEIIYSEFMFLLTGGVGLQNNVPNPDPSWLQERSWDEICRASDLPGLNGLREGVIKSPETFLPIYDSKEPYNTPLPSPWCDKLNDFQKMIIYRCLRPDKIEPAIITYVSAKLGKMFVEPPPFDLSKSYNDSNSTIPLVFVLSPGADPMASLLKFANDKNMGGSRFKSISLGQGQGPIAVKMIQAAMEEGTWVCLQNCHLAVSWMSTLEKICEDFNQDTCHPDFRLWLTSYPSPMFPVTILQNGVKMTNEPPTGLRLNMLQSYQSDPISDPEFFSACPGKEPVWEKLLYGVCFFHALVQERKKFGPLGWNIPYGFNESDLRISIRQLQLFVNEYEEVPFDAITYLTGECNYGGRVTDDWDRRLLLTMLADFYNMEIIQNDSYKFSPSGKYFAPPKSIYEEYVEFIRNLPSSQEPEVFGMHENVDISKDLQQTKLLFDSLILTQGGGSKGGGSSTSDNNLLDIASDILSKLPANFNIEAALTKFPVLYEESMNTVLVQEMERYNNLCKTIIVSLQNLLKAIKGFVVMDADLEAIANSLLVGKVPEKWAKRSYPSLKPLGSYVNDLLARLKFLQDWYNTTKPNVFWLSGFFFTQAFLTGAMQNFARKYSIPIDLLVFEYEVMPFETSSTSPEDGVYTYGLFLDGARWDRKSAVLEEQYPKVLFDTLPIIWIKPTDKRVMKKTENMYICPLYKTSERKGTLSTTGHSTNYVITMTLPTSKPPQHWIKRGVALLCQLDN</sequence>
<dbReference type="Gene3D" id="3.20.180.20">
    <property type="entry name" value="Dynein heavy chain, N-terminal domain 2"/>
    <property type="match status" value="1"/>
</dbReference>
<dbReference type="Pfam" id="PF18198">
    <property type="entry name" value="AAA_lid_11"/>
    <property type="match status" value="1"/>
</dbReference>
<dbReference type="Gene3D" id="1.10.8.720">
    <property type="entry name" value="Region D6 of dynein motor"/>
    <property type="match status" value="1"/>
</dbReference>
<dbReference type="InterPro" id="IPR041228">
    <property type="entry name" value="Dynein_C"/>
</dbReference>
<dbReference type="InterPro" id="IPR042228">
    <property type="entry name" value="Dynein_linker_3"/>
</dbReference>
<reference evidence="23" key="1">
    <citation type="submission" date="2018-07" db="EMBL/GenBank/DDBJ databases">
        <title>Comparative genomics of catfishes provides insights into carnivory and benthic adaptation.</title>
        <authorList>
            <person name="Zhang Y."/>
            <person name="Wang D."/>
            <person name="Peng Z."/>
            <person name="Zheng S."/>
            <person name="Shao F."/>
            <person name="Tao W."/>
        </authorList>
    </citation>
    <scope>NUCLEOTIDE SEQUENCE</scope>
    <source>
        <strain evidence="23">Chongqing</strain>
    </source>
</reference>
<evidence type="ECO:0000256" key="9">
    <source>
        <dbReference type="ARBA" id="ARBA00022786"/>
    </source>
</evidence>
<dbReference type="Gene3D" id="1.10.8.710">
    <property type="match status" value="1"/>
</dbReference>
<dbReference type="InterPro" id="IPR042222">
    <property type="entry name" value="Dynein_2_N"/>
</dbReference>
<dbReference type="InterPro" id="IPR026983">
    <property type="entry name" value="DHC"/>
</dbReference>
<proteinExistence type="inferred from homology"/>
<evidence type="ECO:0000256" key="14">
    <source>
        <dbReference type="ARBA" id="ARBA00023069"/>
    </source>
</evidence>
<keyword evidence="8" id="KW-0547">Nucleotide-binding</keyword>
<dbReference type="GO" id="GO:0008569">
    <property type="term" value="F:minus-end-directed microtubule motor activity"/>
    <property type="evidence" value="ECO:0007669"/>
    <property type="project" value="InterPro"/>
</dbReference>
<dbReference type="InterPro" id="IPR024317">
    <property type="entry name" value="Dynein_heavy_chain_D4_dom"/>
</dbReference>
<dbReference type="Pfam" id="PF17852">
    <property type="entry name" value="Dynein_AAA_lid"/>
    <property type="match status" value="1"/>
</dbReference>
<feature type="coiled-coil region" evidence="20">
    <location>
        <begin position="2726"/>
        <end position="2781"/>
    </location>
</feature>
<dbReference type="Gene3D" id="1.20.920.30">
    <property type="match status" value="1"/>
</dbReference>
<evidence type="ECO:0000313" key="23">
    <source>
        <dbReference type="EMBL" id="KAI5622973.1"/>
    </source>
</evidence>
<dbReference type="FunFam" id="3.40.50.300:FF:000223">
    <property type="entry name" value="Dynein heavy chain 3, axonemal"/>
    <property type="match status" value="1"/>
</dbReference>
<protein>
    <recommendedName>
        <fullName evidence="19">Dynein axonemal heavy chain 12</fullName>
    </recommendedName>
</protein>
<evidence type="ECO:0000256" key="20">
    <source>
        <dbReference type="SAM" id="Coils"/>
    </source>
</evidence>
<dbReference type="Gene3D" id="1.20.140.100">
    <property type="entry name" value="Dynein heavy chain, N-terminal domain 2"/>
    <property type="match status" value="1"/>
</dbReference>
<evidence type="ECO:0000256" key="10">
    <source>
        <dbReference type="ARBA" id="ARBA00022840"/>
    </source>
</evidence>
<dbReference type="FunFam" id="3.40.50.300:FF:000362">
    <property type="entry name" value="Dynein, axonemal, heavy chain 6"/>
    <property type="match status" value="1"/>
</dbReference>
<dbReference type="Pfam" id="PF18199">
    <property type="entry name" value="Dynein_C"/>
    <property type="match status" value="1"/>
</dbReference>
<dbReference type="FunFam" id="3.10.490.20:FF:000001">
    <property type="entry name" value="dynein heavy chain 7, axonemal"/>
    <property type="match status" value="1"/>
</dbReference>
<evidence type="ECO:0000256" key="15">
    <source>
        <dbReference type="ARBA" id="ARBA00023175"/>
    </source>
</evidence>
<dbReference type="Gene3D" id="1.10.8.1220">
    <property type="match status" value="1"/>
</dbReference>
<dbReference type="Gene3D" id="1.20.58.1120">
    <property type="match status" value="1"/>
</dbReference>
<comment type="similarity">
    <text evidence="3">Belongs to the dynein heavy chain family.</text>
</comment>
<dbReference type="FunFam" id="1.20.140.100:FF:000004">
    <property type="entry name" value="Dynein axonemal heavy chain 6"/>
    <property type="match status" value="1"/>
</dbReference>
<dbReference type="GO" id="GO:0005874">
    <property type="term" value="C:microtubule"/>
    <property type="evidence" value="ECO:0007669"/>
    <property type="project" value="UniProtKB-KW"/>
</dbReference>
<keyword evidence="10" id="KW-0067">ATP-binding</keyword>
<keyword evidence="24" id="KW-1185">Reference proteome</keyword>
<accession>A0AAD5AU03</accession>
<evidence type="ECO:0000256" key="16">
    <source>
        <dbReference type="ARBA" id="ARBA00023212"/>
    </source>
</evidence>
<evidence type="ECO:0000256" key="6">
    <source>
        <dbReference type="ARBA" id="ARBA00022701"/>
    </source>
</evidence>
<feature type="domain" description="AAA+ ATPase" evidence="22">
    <location>
        <begin position="1278"/>
        <end position="1417"/>
    </location>
</feature>
<dbReference type="GO" id="GO:0003341">
    <property type="term" value="P:cilium movement"/>
    <property type="evidence" value="ECO:0007669"/>
    <property type="project" value="UniProtKB-ARBA"/>
</dbReference>
<dbReference type="FunFam" id="1.10.8.720:FF:000001">
    <property type="entry name" value="dynein heavy chain 7, axonemal"/>
    <property type="match status" value="1"/>
</dbReference>
<dbReference type="FunFam" id="1.10.8.710:FF:000004">
    <property type="entry name" value="Dynein axonemal heavy chain 6"/>
    <property type="match status" value="1"/>
</dbReference>
<dbReference type="InterPro" id="IPR043157">
    <property type="entry name" value="Dynein_AAA1S"/>
</dbReference>
<dbReference type="Pfam" id="PF12781">
    <property type="entry name" value="AAA_9"/>
    <property type="match status" value="1"/>
</dbReference>
<evidence type="ECO:0000259" key="22">
    <source>
        <dbReference type="SMART" id="SM00382"/>
    </source>
</evidence>
<dbReference type="GO" id="GO:0031514">
    <property type="term" value="C:motile cilium"/>
    <property type="evidence" value="ECO:0007669"/>
    <property type="project" value="UniProtKB-SubCell"/>
</dbReference>
<keyword evidence="13 20" id="KW-0175">Coiled coil</keyword>
<dbReference type="Pfam" id="PF03028">
    <property type="entry name" value="Dynein_heavy"/>
    <property type="match status" value="1"/>
</dbReference>
<dbReference type="Gene3D" id="3.10.490.20">
    <property type="match status" value="1"/>
</dbReference>
<dbReference type="GO" id="GO:0005524">
    <property type="term" value="F:ATP binding"/>
    <property type="evidence" value="ECO:0007669"/>
    <property type="project" value="UniProtKB-KW"/>
</dbReference>
<name>A0AAD5AU03_SILAS</name>
<feature type="region of interest" description="Disordered" evidence="21">
    <location>
        <begin position="749"/>
        <end position="776"/>
    </location>
</feature>